<dbReference type="PANTHER" id="PTHR20958:SF6">
    <property type="entry name" value="GLYCINE N-ACYLTRANSFERASE-LIKE PROTEIN"/>
    <property type="match status" value="1"/>
</dbReference>
<accession>A0A1I2RUP6</accession>
<dbReference type="InterPro" id="IPR013653">
    <property type="entry name" value="GCN5-like_dom"/>
</dbReference>
<organism evidence="2 3">
    <name type="scientific">Desulfotruncus arcticus DSM 17038</name>
    <dbReference type="NCBI Taxonomy" id="1121424"/>
    <lineage>
        <taxon>Bacteria</taxon>
        <taxon>Bacillati</taxon>
        <taxon>Bacillota</taxon>
        <taxon>Clostridia</taxon>
        <taxon>Eubacteriales</taxon>
        <taxon>Desulfallaceae</taxon>
        <taxon>Desulfotruncus</taxon>
    </lineage>
</organism>
<dbReference type="Pfam" id="PF08445">
    <property type="entry name" value="FR47"/>
    <property type="match status" value="1"/>
</dbReference>
<dbReference type="AlphaFoldDB" id="A0A1I2RUP6"/>
<dbReference type="EMBL" id="FOOX01000004">
    <property type="protein sequence ID" value="SFG41486.1"/>
    <property type="molecule type" value="Genomic_DNA"/>
</dbReference>
<feature type="domain" description="N-acetyltransferase" evidence="1">
    <location>
        <begin position="1"/>
        <end position="99"/>
    </location>
</feature>
<dbReference type="Gene3D" id="3.40.630.30">
    <property type="match status" value="1"/>
</dbReference>
<evidence type="ECO:0000313" key="2">
    <source>
        <dbReference type="EMBL" id="SFG41486.1"/>
    </source>
</evidence>
<keyword evidence="3" id="KW-1185">Reference proteome</keyword>
<dbReference type="InterPro" id="IPR053225">
    <property type="entry name" value="Acyl-CoA_N-acyltransferase"/>
</dbReference>
<name>A0A1I2RUP6_9FIRM</name>
<dbReference type="STRING" id="341036.SAMN05660649_01626"/>
<evidence type="ECO:0000259" key="1">
    <source>
        <dbReference type="PROSITE" id="PS51186"/>
    </source>
</evidence>
<sequence>MDYIVERIQNGIGCGIWQNKKLVAWALTHDDGAIGFLNVLEGYRRKGYGKDITVAMIKRLLEIGEVPYAHIEEENEKSMSLALKTGFRKDRRIHWIKMK</sequence>
<dbReference type="GO" id="GO:0016747">
    <property type="term" value="F:acyltransferase activity, transferring groups other than amino-acyl groups"/>
    <property type="evidence" value="ECO:0007669"/>
    <property type="project" value="InterPro"/>
</dbReference>
<proteinExistence type="predicted"/>
<dbReference type="RefSeq" id="WP_092470461.1">
    <property type="nucleotide sequence ID" value="NZ_FOOX01000004.1"/>
</dbReference>
<dbReference type="Proteomes" id="UP000199337">
    <property type="component" value="Unassembled WGS sequence"/>
</dbReference>
<dbReference type="SUPFAM" id="SSF55729">
    <property type="entry name" value="Acyl-CoA N-acyltransferases (Nat)"/>
    <property type="match status" value="1"/>
</dbReference>
<protein>
    <submittedName>
        <fullName evidence="2">FR47-like protein</fullName>
    </submittedName>
</protein>
<dbReference type="OrthoDB" id="7163760at2"/>
<reference evidence="3" key="1">
    <citation type="submission" date="2016-10" db="EMBL/GenBank/DDBJ databases">
        <authorList>
            <person name="Varghese N."/>
            <person name="Submissions S."/>
        </authorList>
    </citation>
    <scope>NUCLEOTIDE SEQUENCE [LARGE SCALE GENOMIC DNA]</scope>
    <source>
        <strain evidence="3">DSM 17038</strain>
    </source>
</reference>
<dbReference type="InterPro" id="IPR000182">
    <property type="entry name" value="GNAT_dom"/>
</dbReference>
<gene>
    <name evidence="2" type="ORF">SAMN05660649_01626</name>
</gene>
<dbReference type="PROSITE" id="PS51186">
    <property type="entry name" value="GNAT"/>
    <property type="match status" value="1"/>
</dbReference>
<dbReference type="InterPro" id="IPR016181">
    <property type="entry name" value="Acyl_CoA_acyltransferase"/>
</dbReference>
<dbReference type="PANTHER" id="PTHR20958">
    <property type="entry name" value="GLYCINE N-ACYLTRANSFERASE-LIKE PROTEIN"/>
    <property type="match status" value="1"/>
</dbReference>
<evidence type="ECO:0000313" key="3">
    <source>
        <dbReference type="Proteomes" id="UP000199337"/>
    </source>
</evidence>